<dbReference type="InterPro" id="IPR003689">
    <property type="entry name" value="ZIP"/>
</dbReference>
<dbReference type="OrthoDB" id="200954at2759"/>
<evidence type="ECO:0000256" key="4">
    <source>
        <dbReference type="ARBA" id="ARBA00022989"/>
    </source>
</evidence>
<feature type="transmembrane region" description="Helical" evidence="6">
    <location>
        <begin position="327"/>
        <end position="348"/>
    </location>
</feature>
<reference evidence="7 8" key="1">
    <citation type="journal article" date="2013" name="Nature">
        <title>Insights into bilaterian evolution from three spiralian genomes.</title>
        <authorList>
            <person name="Simakov O."/>
            <person name="Marletaz F."/>
            <person name="Cho S.J."/>
            <person name="Edsinger-Gonzales E."/>
            <person name="Havlak P."/>
            <person name="Hellsten U."/>
            <person name="Kuo D.H."/>
            <person name="Larsson T."/>
            <person name="Lv J."/>
            <person name="Arendt D."/>
            <person name="Savage R."/>
            <person name="Osoegawa K."/>
            <person name="de Jong P."/>
            <person name="Grimwood J."/>
            <person name="Chapman J.A."/>
            <person name="Shapiro H."/>
            <person name="Aerts A."/>
            <person name="Otillar R.P."/>
            <person name="Terry A.Y."/>
            <person name="Boore J.L."/>
            <person name="Grigoriev I.V."/>
            <person name="Lindberg D.R."/>
            <person name="Seaver E.C."/>
            <person name="Weisblat D.A."/>
            <person name="Putnam N.H."/>
            <person name="Rokhsar D.S."/>
        </authorList>
    </citation>
    <scope>NUCLEOTIDE SEQUENCE [LARGE SCALE GENOMIC DNA]</scope>
</reference>
<dbReference type="PANTHER" id="PTHR12191:SF37">
    <property type="entry name" value="ZINC TRANSPORTER FOI"/>
    <property type="match status" value="1"/>
</dbReference>
<dbReference type="OMA" id="ADHYSTP"/>
<feature type="transmembrane region" description="Helical" evidence="6">
    <location>
        <begin position="55"/>
        <end position="76"/>
    </location>
</feature>
<dbReference type="InterPro" id="IPR050799">
    <property type="entry name" value="ZIP_Transporter"/>
</dbReference>
<evidence type="ECO:0000313" key="8">
    <source>
        <dbReference type="Proteomes" id="UP000030746"/>
    </source>
</evidence>
<proteinExistence type="inferred from homology"/>
<name>V4APE9_LOTGI</name>
<feature type="transmembrane region" description="Helical" evidence="6">
    <location>
        <begin position="285"/>
        <end position="306"/>
    </location>
</feature>
<keyword evidence="3 6" id="KW-0812">Transmembrane</keyword>
<sequence>CLTAEDIYNIYSDGVSGITARNIPQAALALISITLNDACEDVEKHHELKPSSAQVWGYGIGFVTLVCVISNVGGLLAPFMEKAFFQKLLTFLVAMAVGTLAATGLLVLLPEAFDIMSCEELADDYLWKAATAMAGIYIFYMSERILKIIFYKPKVTIDSYSCLKLPLASENEHSHSHLPANIESEIQSGNRSVSTVAWMVLIGDALHNFVDGLSIGAAFTENIFTGVSVSIAVVCEELPHELGDVAILLHSGLSMKRALLYNFLAAVICYIGLIIGILLGENTSANRWIFAIAGGLFLYVSLVDMLPELNHTADEFQRQNSNPWKIMALQSFGLIVGFAIILIVAFYAGQIVIE</sequence>
<gene>
    <name evidence="7" type="ORF">LOTGIDRAFT_117194</name>
</gene>
<dbReference type="GO" id="GO:0005385">
    <property type="term" value="F:zinc ion transmembrane transporter activity"/>
    <property type="evidence" value="ECO:0007669"/>
    <property type="project" value="TreeGrafter"/>
</dbReference>
<organism evidence="7 8">
    <name type="scientific">Lottia gigantea</name>
    <name type="common">Giant owl limpet</name>
    <dbReference type="NCBI Taxonomy" id="225164"/>
    <lineage>
        <taxon>Eukaryota</taxon>
        <taxon>Metazoa</taxon>
        <taxon>Spiralia</taxon>
        <taxon>Lophotrochozoa</taxon>
        <taxon>Mollusca</taxon>
        <taxon>Gastropoda</taxon>
        <taxon>Patellogastropoda</taxon>
        <taxon>Lottioidea</taxon>
        <taxon>Lottiidae</taxon>
        <taxon>Lottia</taxon>
    </lineage>
</organism>
<feature type="transmembrane region" description="Helical" evidence="6">
    <location>
        <begin position="125"/>
        <end position="142"/>
    </location>
</feature>
<dbReference type="KEGG" id="lgi:LOTGIDRAFT_117194"/>
<feature type="transmembrane region" description="Helical" evidence="6">
    <location>
        <begin position="88"/>
        <end position="113"/>
    </location>
</feature>
<dbReference type="RefSeq" id="XP_009054008.1">
    <property type="nucleotide sequence ID" value="XM_009055760.1"/>
</dbReference>
<evidence type="ECO:0000313" key="7">
    <source>
        <dbReference type="EMBL" id="ESO95506.1"/>
    </source>
</evidence>
<dbReference type="GeneID" id="20231467"/>
<dbReference type="PANTHER" id="PTHR12191">
    <property type="entry name" value="SOLUTE CARRIER FAMILY 39"/>
    <property type="match status" value="1"/>
</dbReference>
<dbReference type="Proteomes" id="UP000030746">
    <property type="component" value="Unassembled WGS sequence"/>
</dbReference>
<evidence type="ECO:0000256" key="1">
    <source>
        <dbReference type="ARBA" id="ARBA00004141"/>
    </source>
</evidence>
<keyword evidence="8" id="KW-1185">Reference proteome</keyword>
<dbReference type="CTD" id="20231467"/>
<evidence type="ECO:0000256" key="2">
    <source>
        <dbReference type="ARBA" id="ARBA00006939"/>
    </source>
</evidence>
<dbReference type="HOGENOM" id="CLU_015114_13_4_1"/>
<dbReference type="EMBL" id="KB201656">
    <property type="protein sequence ID" value="ESO95506.1"/>
    <property type="molecule type" value="Genomic_DNA"/>
</dbReference>
<dbReference type="GO" id="GO:0071578">
    <property type="term" value="P:zinc ion import across plasma membrane"/>
    <property type="evidence" value="ECO:0007669"/>
    <property type="project" value="TreeGrafter"/>
</dbReference>
<evidence type="ECO:0008006" key="9">
    <source>
        <dbReference type="Google" id="ProtNLM"/>
    </source>
</evidence>
<keyword evidence="4 6" id="KW-1133">Transmembrane helix</keyword>
<feature type="non-terminal residue" evidence="7">
    <location>
        <position position="1"/>
    </location>
</feature>
<comment type="similarity">
    <text evidence="2">Belongs to the ZIP transporter (TC 2.A.5) family.</text>
</comment>
<evidence type="ECO:0000256" key="3">
    <source>
        <dbReference type="ARBA" id="ARBA00022692"/>
    </source>
</evidence>
<evidence type="ECO:0000256" key="5">
    <source>
        <dbReference type="ARBA" id="ARBA00023136"/>
    </source>
</evidence>
<dbReference type="AlphaFoldDB" id="V4APE9"/>
<accession>V4APE9</accession>
<evidence type="ECO:0000256" key="6">
    <source>
        <dbReference type="SAM" id="Phobius"/>
    </source>
</evidence>
<keyword evidence="5 6" id="KW-0472">Membrane</keyword>
<protein>
    <recommendedName>
        <fullName evidence="9">Zinc transporter ZIP8</fullName>
    </recommendedName>
</protein>
<dbReference type="GO" id="GO:0005886">
    <property type="term" value="C:plasma membrane"/>
    <property type="evidence" value="ECO:0007669"/>
    <property type="project" value="TreeGrafter"/>
</dbReference>
<dbReference type="GO" id="GO:0140410">
    <property type="term" value="F:monoatomic cation:bicarbonate symporter activity"/>
    <property type="evidence" value="ECO:0007669"/>
    <property type="project" value="TreeGrafter"/>
</dbReference>
<feature type="transmembrane region" description="Helical" evidence="6">
    <location>
        <begin position="259"/>
        <end position="279"/>
    </location>
</feature>
<dbReference type="Pfam" id="PF02535">
    <property type="entry name" value="Zip"/>
    <property type="match status" value="1"/>
</dbReference>
<dbReference type="GO" id="GO:0030003">
    <property type="term" value="P:intracellular monoatomic cation homeostasis"/>
    <property type="evidence" value="ECO:0007669"/>
    <property type="project" value="TreeGrafter"/>
</dbReference>
<comment type="subcellular location">
    <subcellularLocation>
        <location evidence="1">Membrane</location>
        <topology evidence="1">Multi-pass membrane protein</topology>
    </subcellularLocation>
</comment>